<dbReference type="Proteomes" id="UP000054107">
    <property type="component" value="Unassembled WGS sequence"/>
</dbReference>
<dbReference type="PANTHER" id="PTHR21646:SF95">
    <property type="entry name" value="UBIQUITIN CARBOXYL-TERMINAL HYDROLASE 4-RELATED"/>
    <property type="match status" value="1"/>
</dbReference>
<keyword evidence="11" id="KW-0378">Hydrolase</keyword>
<dbReference type="OrthoDB" id="292964at2759"/>
<keyword evidence="12" id="KW-0788">Thiol protease</keyword>
<dbReference type="Gene3D" id="3.90.70.10">
    <property type="entry name" value="Cysteine proteinases"/>
    <property type="match status" value="1"/>
</dbReference>
<dbReference type="CDD" id="cd02674">
    <property type="entry name" value="Peptidase_C19R"/>
    <property type="match status" value="1"/>
</dbReference>
<dbReference type="EC" id="3.4.19.12" evidence="5"/>
<dbReference type="Pfam" id="PF00443">
    <property type="entry name" value="UCH"/>
    <property type="match status" value="1"/>
</dbReference>
<dbReference type="InterPro" id="IPR038765">
    <property type="entry name" value="Papain-like_cys_pep_sf"/>
</dbReference>
<evidence type="ECO:0000256" key="18">
    <source>
        <dbReference type="ARBA" id="ARBA00071096"/>
    </source>
</evidence>
<evidence type="ECO:0000256" key="13">
    <source>
        <dbReference type="ARBA" id="ARBA00022989"/>
    </source>
</evidence>
<evidence type="ECO:0000256" key="9">
    <source>
        <dbReference type="ARBA" id="ARBA00022781"/>
    </source>
</evidence>
<dbReference type="SUPFAM" id="SSF140856">
    <property type="entry name" value="USP8 N-terminal domain-like"/>
    <property type="match status" value="1"/>
</dbReference>
<dbReference type="InterPro" id="IPR036873">
    <property type="entry name" value="Rhodanese-like_dom_sf"/>
</dbReference>
<reference evidence="25 26" key="1">
    <citation type="submission" date="2014-09" db="EMBL/GenBank/DDBJ databases">
        <authorList>
            <person name="Ellenberger Sabrina"/>
        </authorList>
    </citation>
    <scope>NUCLEOTIDE SEQUENCE [LARGE SCALE GENOMIC DNA]</scope>
    <source>
        <strain evidence="25 26">CBS 412.66</strain>
    </source>
</reference>
<evidence type="ECO:0000259" key="24">
    <source>
        <dbReference type="PROSITE" id="PS50235"/>
    </source>
</evidence>
<dbReference type="GO" id="GO:0016579">
    <property type="term" value="P:protein deubiquitination"/>
    <property type="evidence" value="ECO:0007669"/>
    <property type="project" value="InterPro"/>
</dbReference>
<feature type="compositionally biased region" description="Low complexity" evidence="21">
    <location>
        <begin position="185"/>
        <end position="196"/>
    </location>
</feature>
<keyword evidence="7" id="KW-0645">Protease</keyword>
<dbReference type="InterPro" id="IPR018200">
    <property type="entry name" value="USP_CS"/>
</dbReference>
<feature type="region of interest" description="Disordered" evidence="21">
    <location>
        <begin position="134"/>
        <end position="215"/>
    </location>
</feature>
<evidence type="ECO:0000256" key="3">
    <source>
        <dbReference type="ARBA" id="ARBA00007296"/>
    </source>
</evidence>
<dbReference type="InterPro" id="IPR001394">
    <property type="entry name" value="Peptidase_C19_UCH"/>
</dbReference>
<dbReference type="InterPro" id="IPR035921">
    <property type="entry name" value="F/V-ATP_Csub_sf"/>
</dbReference>
<dbReference type="CDD" id="cd18175">
    <property type="entry name" value="ATP-synt_Vo_c_ATP6C_rpt1"/>
    <property type="match status" value="1"/>
</dbReference>
<evidence type="ECO:0000256" key="10">
    <source>
        <dbReference type="ARBA" id="ARBA00022786"/>
    </source>
</evidence>
<evidence type="ECO:0000256" key="20">
    <source>
        <dbReference type="ARBA" id="ARBA00075098"/>
    </source>
</evidence>
<keyword evidence="13 22" id="KW-1133">Transmembrane helix</keyword>
<accession>A0A0B7N103</accession>
<comment type="catalytic activity">
    <reaction evidence="1">
        <text>Thiol-dependent hydrolysis of ester, thioester, amide, peptide and isopeptide bonds formed by the C-terminal Gly of ubiquitin (a 76-residue protein attached to proteins as an intracellular targeting signal).</text>
        <dbReference type="EC" id="3.4.19.12"/>
    </reaction>
</comment>
<feature type="compositionally biased region" description="Basic and acidic residues" evidence="21">
    <location>
        <begin position="165"/>
        <end position="180"/>
    </location>
</feature>
<dbReference type="PROSITE" id="PS50206">
    <property type="entry name" value="RHODANESE_3"/>
    <property type="match status" value="1"/>
</dbReference>
<dbReference type="CDD" id="cd18176">
    <property type="entry name" value="ATP-synt_Vo_c_ATP6C_rpt2"/>
    <property type="match status" value="1"/>
</dbReference>
<evidence type="ECO:0000313" key="25">
    <source>
        <dbReference type="EMBL" id="CEP11926.1"/>
    </source>
</evidence>
<evidence type="ECO:0000256" key="14">
    <source>
        <dbReference type="ARBA" id="ARBA00023065"/>
    </source>
</evidence>
<dbReference type="FunFam" id="1.20.120.610:FF:000001">
    <property type="entry name" value="V-type proton ATPase proteolipid subunit"/>
    <property type="match status" value="1"/>
</dbReference>
<dbReference type="Pfam" id="PF08969">
    <property type="entry name" value="USP8_dimer"/>
    <property type="match status" value="1"/>
</dbReference>
<keyword evidence="26" id="KW-1185">Reference proteome</keyword>
<feature type="transmembrane region" description="Helical" evidence="22">
    <location>
        <begin position="981"/>
        <end position="1008"/>
    </location>
</feature>
<dbReference type="Gene3D" id="3.40.250.10">
    <property type="entry name" value="Rhodanese-like domain"/>
    <property type="match status" value="1"/>
</dbReference>
<evidence type="ECO:0000256" key="4">
    <source>
        <dbReference type="ARBA" id="ARBA00009085"/>
    </source>
</evidence>
<evidence type="ECO:0000256" key="21">
    <source>
        <dbReference type="SAM" id="MobiDB-lite"/>
    </source>
</evidence>
<keyword evidence="15 22" id="KW-0472">Membrane</keyword>
<dbReference type="SUPFAM" id="SSF81333">
    <property type="entry name" value="F1F0 ATP synthase subunit C"/>
    <property type="match status" value="1"/>
</dbReference>
<dbReference type="PROSITE" id="PS50235">
    <property type="entry name" value="USP_3"/>
    <property type="match status" value="1"/>
</dbReference>
<feature type="compositionally biased region" description="Pro residues" evidence="21">
    <location>
        <begin position="533"/>
        <end position="547"/>
    </location>
</feature>
<feature type="region of interest" description="Disordered" evidence="21">
    <location>
        <begin position="527"/>
        <end position="581"/>
    </location>
</feature>
<dbReference type="InterPro" id="IPR000245">
    <property type="entry name" value="ATPase_proteolipid_csu"/>
</dbReference>
<evidence type="ECO:0000256" key="7">
    <source>
        <dbReference type="ARBA" id="ARBA00022670"/>
    </source>
</evidence>
<evidence type="ECO:0000256" key="17">
    <source>
        <dbReference type="ARBA" id="ARBA00046480"/>
    </source>
</evidence>
<keyword evidence="9" id="KW-0375">Hydrogen ion transport</keyword>
<sequence length="1094" mass="121013">MTVPTSGGVPSPPSHSLAELSRRATVDKTDMSKYSFRSWITTVCKLYEQGDFEYLQNSLDEAYVYYMKGCSIMVEVIAKHQDYKEAKKDTTYRQLKARTNDDILMRLEEISMKLQHDDHDQPENDFVQEAMTRYPPIDDMPTPSPISIGSNSFLDSLPSVPTHIPKNDDTQARLANRKDSGGGSSSSSFNSSSSSSPVNFMKMPEPEHQPQPQQPMPVTTIRLQLPTPSSEFAITPTPIVDPRQLASWIVKKNDVKQPSVLILDVRPRQTFEQGSIKHRWIAQIEPLVLKQDVCSQKIEESMIMNPDAEQQIFAGRNQFDLIVYYDQNSQTLQNETLAHLHAAIYELEFKKILQRAPVMLAGGFDAWRQVIGEKGIFRYNVGNDLASSSASTSSQGVPSQHKSHWLKDVVGKGSDQSSLTAVKVHHTFYDYFSSSGSSGTKESMTRHIGRNVATPPLRGVFSNTLYQPSNAPTTTHTMPIPQPAPSTALEAEKSSIRYPEIQPNMSKLQRKKTFIDNPFHGFTSTTNQQFEVPPLPPKPQRPLPPVPAAATTAVVPSAPPLPPKEPYASSPTDNAYRTAPVSDNSFSQMSTVLIGTTGLKNLGNTCFMNSIIQCLSGTIPFARYFISGVFRQHINKDNFLGTGGVLAENFSSLLRTMWSENYNFISPVLFREALIKFAPQFRGSEQHDSQEFLNFLLDGIHEDCNLVRKRPTPPPESAEEEARFELLPDWKASAIAWERYLERNSSVVVSLFQGQYRSRLTCLTCHATSTTYNSFMSLSLPIPAKRSGPPSVSIYQCLDYFVKEEILDNDDAWQCPKCKTLRRASKALTLSKLPDVLLIHLKRFSFDGPFKDKLETIVESPMRQPPEKSAFKYDLYAVSNHFGSLTGGHYTACVRNGYKNEWHNFDDSRFSVCDDSKVLSRAAYNLFYVRSTMSEYCPVYAPFFGTMGCAAAIVFSCLGAAYGTAKSGVGLSAMGVLRPDLVLKCIVPVVMAGILGIYGVVVSVLLSGGLAMKQTLFSGFIQMAAGLSVGLSCLAAGIAIGITGDAGVRATAQQPRMFVGMILILIFAEVLGLYGLIVALILNTKASGQENVCS</sequence>
<feature type="domain" description="Rhodanese" evidence="23">
    <location>
        <begin position="256"/>
        <end position="376"/>
    </location>
</feature>
<dbReference type="InterPro" id="IPR001763">
    <property type="entry name" value="Rhodanese-like_dom"/>
</dbReference>
<dbReference type="GO" id="GO:0005774">
    <property type="term" value="C:vacuolar membrane"/>
    <property type="evidence" value="ECO:0007669"/>
    <property type="project" value="UniProtKB-SubCell"/>
</dbReference>
<dbReference type="PANTHER" id="PTHR21646">
    <property type="entry name" value="UBIQUITIN CARBOXYL-TERMINAL HYDROLASE"/>
    <property type="match status" value="1"/>
</dbReference>
<evidence type="ECO:0000256" key="11">
    <source>
        <dbReference type="ARBA" id="ARBA00022801"/>
    </source>
</evidence>
<feature type="transmembrane region" description="Helical" evidence="22">
    <location>
        <begin position="1058"/>
        <end position="1082"/>
    </location>
</feature>
<dbReference type="SUPFAM" id="SSF54001">
    <property type="entry name" value="Cysteine proteinases"/>
    <property type="match status" value="1"/>
</dbReference>
<dbReference type="AlphaFoldDB" id="A0A0B7N103"/>
<evidence type="ECO:0000256" key="1">
    <source>
        <dbReference type="ARBA" id="ARBA00000707"/>
    </source>
</evidence>
<dbReference type="InterPro" id="IPR002379">
    <property type="entry name" value="ATPase_proteolipid_c-like_dom"/>
</dbReference>
<evidence type="ECO:0000256" key="15">
    <source>
        <dbReference type="ARBA" id="ARBA00023136"/>
    </source>
</evidence>
<dbReference type="PROSITE" id="PS00972">
    <property type="entry name" value="USP_1"/>
    <property type="match status" value="1"/>
</dbReference>
<keyword evidence="14" id="KW-0406">Ion transport</keyword>
<evidence type="ECO:0000256" key="16">
    <source>
        <dbReference type="ARBA" id="ARBA00045519"/>
    </source>
</evidence>
<dbReference type="EMBL" id="LN727218">
    <property type="protein sequence ID" value="CEP11926.1"/>
    <property type="molecule type" value="Genomic_DNA"/>
</dbReference>
<dbReference type="Pfam" id="PF00137">
    <property type="entry name" value="ATP-synt_C"/>
    <property type="match status" value="2"/>
</dbReference>
<comment type="function">
    <text evidence="16">Proton-conducting pore forming subunit of the V0 complex of vacuolar(H+)-ATPase (V-ATPase), a multisubunit enzyme composed of a peripheral complex (V1) that hydrolyzes ATP and a membrane integral complex (V0) that translocates protons. V-ATPase is responsible for acidifying and maintaining the pH of intracellular compartments.</text>
</comment>
<comment type="subunit">
    <text evidence="17">V-ATPase is a heteromultimeric enzyme composed of a peripheral catalytic V1 complex (components A to H) attached to an integral membrane V0 proton pore complex (components: a, c, c', c'', d, e, f and VOA1). The decameric c-ring forms the proton-conducting pore, and is composed of eight proteolipid subunits c, one subunit c' and one subunit c''.</text>
</comment>
<dbReference type="InterPro" id="IPR028889">
    <property type="entry name" value="USP"/>
</dbReference>
<dbReference type="GO" id="GO:0006508">
    <property type="term" value="P:proteolysis"/>
    <property type="evidence" value="ECO:0007669"/>
    <property type="project" value="UniProtKB-KW"/>
</dbReference>
<comment type="subcellular location">
    <subcellularLocation>
        <location evidence="2">Vacuole membrane</location>
        <topology evidence="2">Multi-pass membrane protein</topology>
    </subcellularLocation>
</comment>
<dbReference type="GO" id="GO:0046961">
    <property type="term" value="F:proton-transporting ATPase activity, rotational mechanism"/>
    <property type="evidence" value="ECO:0007669"/>
    <property type="project" value="InterPro"/>
</dbReference>
<feature type="transmembrane region" description="Helical" evidence="22">
    <location>
        <begin position="939"/>
        <end position="961"/>
    </location>
</feature>
<evidence type="ECO:0000256" key="6">
    <source>
        <dbReference type="ARBA" id="ARBA00022448"/>
    </source>
</evidence>
<dbReference type="STRING" id="35722.A0A0B7N103"/>
<evidence type="ECO:0000256" key="8">
    <source>
        <dbReference type="ARBA" id="ARBA00022692"/>
    </source>
</evidence>
<evidence type="ECO:0000313" key="26">
    <source>
        <dbReference type="Proteomes" id="UP000054107"/>
    </source>
</evidence>
<feature type="compositionally biased region" description="Polar residues" evidence="21">
    <location>
        <begin position="145"/>
        <end position="154"/>
    </location>
</feature>
<evidence type="ECO:0000256" key="19">
    <source>
        <dbReference type="ARBA" id="ARBA00071118"/>
    </source>
</evidence>
<evidence type="ECO:0000256" key="2">
    <source>
        <dbReference type="ARBA" id="ARBA00004128"/>
    </source>
</evidence>
<dbReference type="InterPro" id="IPR015063">
    <property type="entry name" value="USP8_dimer"/>
</dbReference>
<comment type="similarity">
    <text evidence="3">Belongs to the V-ATPase proteolipid subunit family.</text>
</comment>
<dbReference type="Gene3D" id="1.20.120.610">
    <property type="entry name" value="lithium bound rotor ring of v- atpase"/>
    <property type="match status" value="1"/>
</dbReference>
<dbReference type="InterPro" id="IPR050185">
    <property type="entry name" value="Ub_carboxyl-term_hydrolase"/>
</dbReference>
<dbReference type="PRINTS" id="PR00122">
    <property type="entry name" value="VACATPASE"/>
</dbReference>
<dbReference type="InterPro" id="IPR011555">
    <property type="entry name" value="ATPase_proteolipid_su_C_euk"/>
</dbReference>
<organism evidence="25 26">
    <name type="scientific">Parasitella parasitica</name>
    <dbReference type="NCBI Taxonomy" id="35722"/>
    <lineage>
        <taxon>Eukaryota</taxon>
        <taxon>Fungi</taxon>
        <taxon>Fungi incertae sedis</taxon>
        <taxon>Mucoromycota</taxon>
        <taxon>Mucoromycotina</taxon>
        <taxon>Mucoromycetes</taxon>
        <taxon>Mucorales</taxon>
        <taxon>Mucorineae</taxon>
        <taxon>Mucoraceae</taxon>
        <taxon>Parasitella</taxon>
    </lineage>
</organism>
<dbReference type="Gene3D" id="1.20.58.80">
    <property type="entry name" value="Phosphotransferase system, lactose/cellobiose-type IIA subunit"/>
    <property type="match status" value="1"/>
</dbReference>
<evidence type="ECO:0000256" key="22">
    <source>
        <dbReference type="SAM" id="Phobius"/>
    </source>
</evidence>
<feature type="domain" description="USP" evidence="24">
    <location>
        <begin position="597"/>
        <end position="931"/>
    </location>
</feature>
<keyword evidence="6" id="KW-0813">Transport</keyword>
<evidence type="ECO:0000259" key="23">
    <source>
        <dbReference type="PROSITE" id="PS50206"/>
    </source>
</evidence>
<dbReference type="NCBIfam" id="TIGR01100">
    <property type="entry name" value="V_ATP_synt_C"/>
    <property type="match status" value="1"/>
</dbReference>
<comment type="similarity">
    <text evidence="4">Belongs to the peptidase C19 family.</text>
</comment>
<dbReference type="PROSITE" id="PS00973">
    <property type="entry name" value="USP_2"/>
    <property type="match status" value="1"/>
</dbReference>
<dbReference type="SUPFAM" id="SSF52821">
    <property type="entry name" value="Rhodanese/Cell cycle control phosphatase"/>
    <property type="match status" value="1"/>
</dbReference>
<keyword evidence="10" id="KW-0833">Ubl conjugation pathway</keyword>
<dbReference type="GO" id="GO:0033179">
    <property type="term" value="C:proton-transporting V-type ATPase, V0 domain"/>
    <property type="evidence" value="ECO:0007669"/>
    <property type="project" value="InterPro"/>
</dbReference>
<keyword evidence="8 22" id="KW-0812">Transmembrane</keyword>
<evidence type="ECO:0000256" key="12">
    <source>
        <dbReference type="ARBA" id="ARBA00022807"/>
    </source>
</evidence>
<dbReference type="GO" id="GO:0004843">
    <property type="term" value="F:cysteine-type deubiquitinase activity"/>
    <property type="evidence" value="ECO:0007669"/>
    <property type="project" value="UniProtKB-EC"/>
</dbReference>
<feature type="transmembrane region" description="Helical" evidence="22">
    <location>
        <begin position="1020"/>
        <end position="1046"/>
    </location>
</feature>
<proteinExistence type="inferred from homology"/>
<evidence type="ECO:0000256" key="5">
    <source>
        <dbReference type="ARBA" id="ARBA00012759"/>
    </source>
</evidence>
<gene>
    <name evidence="25" type="primary">PARPA_05833.1 scaffold 20154</name>
</gene>
<dbReference type="Pfam" id="PF00581">
    <property type="entry name" value="Rhodanese"/>
    <property type="match status" value="1"/>
</dbReference>
<name>A0A0B7N103_9FUNG</name>
<protein>
    <recommendedName>
        <fullName evidence="19">V-type proton ATPase subunit C</fullName>
        <ecNumber evidence="5">3.4.19.12</ecNumber>
    </recommendedName>
    <alternativeName>
        <fullName evidence="18">V-type proton ATPase subunit c</fullName>
    </alternativeName>
    <alternativeName>
        <fullName evidence="20">Vacuolar proton pump c subunit</fullName>
    </alternativeName>
</protein>